<organism evidence="2 3">
    <name type="scientific">Streptomyces turgidiscabies (strain Car8)</name>
    <dbReference type="NCBI Taxonomy" id="698760"/>
    <lineage>
        <taxon>Bacteria</taxon>
        <taxon>Bacillati</taxon>
        <taxon>Actinomycetota</taxon>
        <taxon>Actinomycetes</taxon>
        <taxon>Kitasatosporales</taxon>
        <taxon>Streptomycetaceae</taxon>
        <taxon>Streptomyces</taxon>
    </lineage>
</organism>
<proteinExistence type="predicted"/>
<feature type="compositionally biased region" description="Basic and acidic residues" evidence="1">
    <location>
        <begin position="27"/>
        <end position="37"/>
    </location>
</feature>
<dbReference type="EMBL" id="AEJB01000441">
    <property type="protein sequence ID" value="ELP64604.1"/>
    <property type="molecule type" value="Genomic_DNA"/>
</dbReference>
<feature type="region of interest" description="Disordered" evidence="1">
    <location>
        <begin position="1"/>
        <end position="37"/>
    </location>
</feature>
<evidence type="ECO:0000256" key="1">
    <source>
        <dbReference type="SAM" id="MobiDB-lite"/>
    </source>
</evidence>
<keyword evidence="3" id="KW-1185">Reference proteome</keyword>
<gene>
    <name evidence="2" type="ORF">STRTUCAR8_09182</name>
</gene>
<dbReference type="Proteomes" id="UP000010931">
    <property type="component" value="Unassembled WGS sequence"/>
</dbReference>
<protein>
    <submittedName>
        <fullName evidence="2">Uncharacterized protein</fullName>
    </submittedName>
</protein>
<name>L7F0F9_STRT8</name>
<accession>L7F0F9</accession>
<reference evidence="2 3" key="1">
    <citation type="journal article" date="2011" name="Plasmid">
        <title>Streptomyces turgidiscabies Car8 contains a modular pathogenicity island that shares virulence genes with other actinobacterial plant pathogens.</title>
        <authorList>
            <person name="Huguet-Tapia J.C."/>
            <person name="Badger J.H."/>
            <person name="Loria R."/>
            <person name="Pettis G.S."/>
        </authorList>
    </citation>
    <scope>NUCLEOTIDE SEQUENCE [LARGE SCALE GENOMIC DNA]</scope>
    <source>
        <strain evidence="2 3">Car8</strain>
    </source>
</reference>
<comment type="caution">
    <text evidence="2">The sequence shown here is derived from an EMBL/GenBank/DDBJ whole genome shotgun (WGS) entry which is preliminary data.</text>
</comment>
<dbReference type="AlphaFoldDB" id="L7F0F9"/>
<evidence type="ECO:0000313" key="2">
    <source>
        <dbReference type="EMBL" id="ELP64604.1"/>
    </source>
</evidence>
<feature type="compositionally biased region" description="Low complexity" evidence="1">
    <location>
        <begin position="1"/>
        <end position="26"/>
    </location>
</feature>
<sequence length="37" mass="4264">MLRVSKTSRNSSSRSSSRTSSPNRARLSSDRHVRMRE</sequence>
<evidence type="ECO:0000313" key="3">
    <source>
        <dbReference type="Proteomes" id="UP000010931"/>
    </source>
</evidence>